<dbReference type="GO" id="GO:0046872">
    <property type="term" value="F:metal ion binding"/>
    <property type="evidence" value="ECO:0007669"/>
    <property type="project" value="UniProtKB-KW"/>
</dbReference>
<comment type="similarity">
    <text evidence="1">Belongs to the peptidase M16 family.</text>
</comment>
<dbReference type="Proteomes" id="UP000051162">
    <property type="component" value="Unassembled WGS sequence"/>
</dbReference>
<keyword evidence="5" id="KW-0862">Zinc</keyword>
<gene>
    <name evidence="9" type="ORF">FD30_GL001218</name>
</gene>
<dbReference type="InterPro" id="IPR011765">
    <property type="entry name" value="Pept_M16_N"/>
</dbReference>
<dbReference type="InterPro" id="IPR007863">
    <property type="entry name" value="Peptidase_M16_C"/>
</dbReference>
<dbReference type="Pfam" id="PF05193">
    <property type="entry name" value="Peptidase_M16_C"/>
    <property type="match status" value="1"/>
</dbReference>
<dbReference type="GO" id="GO:0006508">
    <property type="term" value="P:proteolysis"/>
    <property type="evidence" value="ECO:0007669"/>
    <property type="project" value="UniProtKB-KW"/>
</dbReference>
<keyword evidence="3" id="KW-0479">Metal-binding</keyword>
<dbReference type="Gene3D" id="3.30.830.10">
    <property type="entry name" value="Metalloenzyme, LuxS/M16 peptidase-like"/>
    <property type="match status" value="2"/>
</dbReference>
<dbReference type="OrthoDB" id="9811314at2"/>
<dbReference type="Pfam" id="PF00675">
    <property type="entry name" value="Peptidase_M16"/>
    <property type="match status" value="1"/>
</dbReference>
<protein>
    <submittedName>
        <fullName evidence="9">Zn-dependent peptidase</fullName>
    </submittedName>
</protein>
<dbReference type="PATRIC" id="fig|1423773.3.peg.1245"/>
<dbReference type="PANTHER" id="PTHR43690:SF18">
    <property type="entry name" value="INSULIN-DEGRADING ENZYME-RELATED"/>
    <property type="match status" value="1"/>
</dbReference>
<proteinExistence type="inferred from homology"/>
<evidence type="ECO:0000256" key="3">
    <source>
        <dbReference type="ARBA" id="ARBA00022723"/>
    </source>
</evidence>
<keyword evidence="6" id="KW-0482">Metalloprotease</keyword>
<dbReference type="RefSeq" id="WP_082604786.1">
    <property type="nucleotide sequence ID" value="NZ_AZDT01000016.1"/>
</dbReference>
<evidence type="ECO:0000256" key="4">
    <source>
        <dbReference type="ARBA" id="ARBA00022801"/>
    </source>
</evidence>
<comment type="caution">
    <text evidence="9">The sequence shown here is derived from an EMBL/GenBank/DDBJ whole genome shotgun (WGS) entry which is preliminary data.</text>
</comment>
<dbReference type="STRING" id="1423773.FD30_GL001218"/>
<dbReference type="InterPro" id="IPR011249">
    <property type="entry name" value="Metalloenz_LuxS/M16"/>
</dbReference>
<accession>A0A0R1JZS8</accession>
<keyword evidence="10" id="KW-1185">Reference proteome</keyword>
<dbReference type="NCBIfam" id="NF047421">
    <property type="entry name" value="YfmH_fam"/>
    <property type="match status" value="1"/>
</dbReference>
<reference evidence="9 10" key="1">
    <citation type="journal article" date="2015" name="Genome Announc.">
        <title>Expanding the biotechnology potential of lactobacilli through comparative genomics of 213 strains and associated genera.</title>
        <authorList>
            <person name="Sun Z."/>
            <person name="Harris H.M."/>
            <person name="McCann A."/>
            <person name="Guo C."/>
            <person name="Argimon S."/>
            <person name="Zhang W."/>
            <person name="Yang X."/>
            <person name="Jeffery I.B."/>
            <person name="Cooney J.C."/>
            <person name="Kagawa T.F."/>
            <person name="Liu W."/>
            <person name="Song Y."/>
            <person name="Salvetti E."/>
            <person name="Wrobel A."/>
            <person name="Rasinkangas P."/>
            <person name="Parkhill J."/>
            <person name="Rea M.C."/>
            <person name="O'Sullivan O."/>
            <person name="Ritari J."/>
            <person name="Douillard F.P."/>
            <person name="Paul Ross R."/>
            <person name="Yang R."/>
            <person name="Briner A.E."/>
            <person name="Felis G.E."/>
            <person name="de Vos W.M."/>
            <person name="Barrangou R."/>
            <person name="Klaenhammer T.R."/>
            <person name="Caufield P.W."/>
            <person name="Cui Y."/>
            <person name="Zhang H."/>
            <person name="O'Toole P.W."/>
        </authorList>
    </citation>
    <scope>NUCLEOTIDE SEQUENCE [LARGE SCALE GENOMIC DNA]</scope>
    <source>
        <strain evidence="9 10">DSM 19117</strain>
    </source>
</reference>
<dbReference type="GO" id="GO:0008237">
    <property type="term" value="F:metallopeptidase activity"/>
    <property type="evidence" value="ECO:0007669"/>
    <property type="project" value="UniProtKB-KW"/>
</dbReference>
<evidence type="ECO:0000256" key="5">
    <source>
        <dbReference type="ARBA" id="ARBA00022833"/>
    </source>
</evidence>
<evidence type="ECO:0000256" key="2">
    <source>
        <dbReference type="ARBA" id="ARBA00022670"/>
    </source>
</evidence>
<dbReference type="PANTHER" id="PTHR43690">
    <property type="entry name" value="NARDILYSIN"/>
    <property type="match status" value="1"/>
</dbReference>
<dbReference type="InterPro" id="IPR050626">
    <property type="entry name" value="Peptidase_M16"/>
</dbReference>
<evidence type="ECO:0000259" key="7">
    <source>
        <dbReference type="Pfam" id="PF00675"/>
    </source>
</evidence>
<evidence type="ECO:0000313" key="10">
    <source>
        <dbReference type="Proteomes" id="UP000051162"/>
    </source>
</evidence>
<dbReference type="EMBL" id="AZDT01000016">
    <property type="protein sequence ID" value="KRK76686.1"/>
    <property type="molecule type" value="Genomic_DNA"/>
</dbReference>
<evidence type="ECO:0000256" key="1">
    <source>
        <dbReference type="ARBA" id="ARBA00007261"/>
    </source>
</evidence>
<organism evidence="9 10">
    <name type="scientific">Levilactobacillus namurensis DSM 19117</name>
    <dbReference type="NCBI Taxonomy" id="1423773"/>
    <lineage>
        <taxon>Bacteria</taxon>
        <taxon>Bacillati</taxon>
        <taxon>Bacillota</taxon>
        <taxon>Bacilli</taxon>
        <taxon>Lactobacillales</taxon>
        <taxon>Lactobacillaceae</taxon>
        <taxon>Levilactobacillus</taxon>
    </lineage>
</organism>
<feature type="domain" description="Peptidase M16 N-terminal" evidence="7">
    <location>
        <begin position="61"/>
        <end position="151"/>
    </location>
</feature>
<name>A0A0R1JZS8_9LACO</name>
<feature type="domain" description="Peptidase M16 C-terminal" evidence="8">
    <location>
        <begin position="183"/>
        <end position="348"/>
    </location>
</feature>
<dbReference type="SUPFAM" id="SSF63411">
    <property type="entry name" value="LuxS/MPP-like metallohydrolase"/>
    <property type="match status" value="2"/>
</dbReference>
<keyword evidence="2" id="KW-0645">Protease</keyword>
<evidence type="ECO:0000313" key="9">
    <source>
        <dbReference type="EMBL" id="KRK76686.1"/>
    </source>
</evidence>
<keyword evidence="4" id="KW-0378">Hydrolase</keyword>
<evidence type="ECO:0000259" key="8">
    <source>
        <dbReference type="Pfam" id="PF05193"/>
    </source>
</evidence>
<dbReference type="AlphaFoldDB" id="A0A0R1JZS8"/>
<evidence type="ECO:0000256" key="6">
    <source>
        <dbReference type="ARBA" id="ARBA00023049"/>
    </source>
</evidence>
<sequence>MLTKQNYEQLGEAVYRTTLANGLKVVLVPKAGFHKTFAIMTTNYGSMDNEFVPRGQETAVRYPDGIAHFLEHKLFEKKDHDAFDLFGKFGASANAFTSFTQTSYLFATTSHLHENLDILLDFVQDPYFTPATVNKEKGIIGQEIQMYDDDPGWQGYFGMIGNLYPKEPLHIDIAGTVASIDQITADDLYAAYQTFYHPSNMSLVITGQLEPDETLAWITANQAKKTFAPVTPIQRIASPQAAPTEVIAQTTRHLAVTRPKVNIGIRGYDPAPTGTAALTYSVAVSLIFDLLFSDTSDHYLRLYDANVIDDSFGYDFQIQRGAHFGQLAGDTDHPEAFVSELKAILADAPAQVQAAEPQFDLVKREAIGRLIGAINSPEAIANQYSGPLFGETMLFDELTVLEQMQFSDLLPVAHAFFDQSVQTVATILPEELRNG</sequence>